<name>A0AA36G040_9BILA</name>
<reference evidence="1" key="1">
    <citation type="submission" date="2023-06" db="EMBL/GenBank/DDBJ databases">
        <authorList>
            <person name="Delattre M."/>
        </authorList>
    </citation>
    <scope>NUCLEOTIDE SEQUENCE</scope>
    <source>
        <strain evidence="1">AF72</strain>
    </source>
</reference>
<protein>
    <submittedName>
        <fullName evidence="1">Uncharacterized protein</fullName>
    </submittedName>
</protein>
<dbReference type="EMBL" id="CATQJA010002618">
    <property type="protein sequence ID" value="CAJ0573417.1"/>
    <property type="molecule type" value="Genomic_DNA"/>
</dbReference>
<evidence type="ECO:0000313" key="2">
    <source>
        <dbReference type="Proteomes" id="UP001177023"/>
    </source>
</evidence>
<accession>A0AA36G040</accession>
<organism evidence="1 2">
    <name type="scientific">Mesorhabditis spiculigera</name>
    <dbReference type="NCBI Taxonomy" id="96644"/>
    <lineage>
        <taxon>Eukaryota</taxon>
        <taxon>Metazoa</taxon>
        <taxon>Ecdysozoa</taxon>
        <taxon>Nematoda</taxon>
        <taxon>Chromadorea</taxon>
        <taxon>Rhabditida</taxon>
        <taxon>Rhabditina</taxon>
        <taxon>Rhabditomorpha</taxon>
        <taxon>Rhabditoidea</taxon>
        <taxon>Rhabditidae</taxon>
        <taxon>Mesorhabditinae</taxon>
        <taxon>Mesorhabditis</taxon>
    </lineage>
</organism>
<gene>
    <name evidence="1" type="ORF">MSPICULIGERA_LOCUS11775</name>
</gene>
<feature type="non-terminal residue" evidence="1">
    <location>
        <position position="1"/>
    </location>
</feature>
<comment type="caution">
    <text evidence="1">The sequence shown here is derived from an EMBL/GenBank/DDBJ whole genome shotgun (WGS) entry which is preliminary data.</text>
</comment>
<sequence>MTSYFPRSQTPVILLQESKDRIRNRINEELIRRDRALIDDDKIRWHMSNKRRKLRSKVSAGVTVFSPIERVIQEACRRYGEFTEFGMDSFLSVGQPAEDTAGPDEFDPPCGSNHNSRLYGLLDIKNELPEKDDLIILEDDEPPVAPSASLEQFLAQNTEIPPATVTVTSTISAPVHTTPSQASKPVPRFVPRDGDMRSIVDRIQDLENHTLRLEAKLDLLIQVSNQPTLPLGKLARTHEPLNCKPPLCNPYTMTYGLGIEHDWGGSDGVEGDIDVPIPLSKGVAYRFPFSGKIYYDRDNLTITYGHNINQIDPFNSLFDYQKHRDPRIAIPRDLPWKPNVPTRAKRQVQVEVINNESNSVPVHPETAAKGQIDAIVRHLQDPPPNVEAHPRVKPLAVAPPGPAPIPLPPDTSTNVQPFYPIGRDTSADTRIFQNSPLIEDGRFDLPPLIAGPPPNPEEVLRKLNPQIFLKDHEANNQEIVRQLMAINQQPVQPILDPYLKLRVERPNLLQQVLERQVQQNALLEEEINQQLRQLNLGPLNLNAVPATVPQPVVPPPQQPPLLPLQPVVPRFFF</sequence>
<dbReference type="Proteomes" id="UP001177023">
    <property type="component" value="Unassembled WGS sequence"/>
</dbReference>
<dbReference type="AlphaFoldDB" id="A0AA36G040"/>
<proteinExistence type="predicted"/>
<dbReference type="PANTHER" id="PTHR36520">
    <property type="entry name" value="PROTEIN CBG13000-RELATED"/>
    <property type="match status" value="1"/>
</dbReference>
<evidence type="ECO:0000313" key="1">
    <source>
        <dbReference type="EMBL" id="CAJ0573417.1"/>
    </source>
</evidence>
<keyword evidence="2" id="KW-1185">Reference proteome</keyword>
<dbReference type="PANTHER" id="PTHR36520:SF2">
    <property type="entry name" value="CONSERVED SECRETED PROTEIN"/>
    <property type="match status" value="1"/>
</dbReference>